<dbReference type="EMBL" id="JGCY01000223">
    <property type="protein sequence ID" value="EXY75842.1"/>
    <property type="molecule type" value="Genomic_DNA"/>
</dbReference>
<sequence>MLKSTVRFSEQVFGLGFESRTKQNQQECYEVTVRFGGHIFE</sequence>
<protein>
    <submittedName>
        <fullName evidence="1">Uncharacterized protein</fullName>
    </submittedName>
</protein>
<evidence type="ECO:0000313" key="1">
    <source>
        <dbReference type="EMBL" id="EXY75842.1"/>
    </source>
</evidence>
<reference evidence="1 2" key="1">
    <citation type="submission" date="2014-02" db="EMBL/GenBank/DDBJ databases">
        <authorList>
            <person name="Sears C."/>
            <person name="Carroll K."/>
            <person name="Sack B.R."/>
            <person name="Qadri F."/>
            <person name="Myers L.L."/>
            <person name="Chung G.-T."/>
            <person name="Escheverria P."/>
            <person name="Fraser C.M."/>
            <person name="Sadzewicz L."/>
            <person name="Shefchek K.A."/>
            <person name="Tallon L."/>
            <person name="Das S.P."/>
            <person name="Daugherty S."/>
            <person name="Mongodin E.F."/>
        </authorList>
    </citation>
    <scope>NUCLEOTIDE SEQUENCE [LARGE SCALE GENOMIC DNA]</scope>
    <source>
        <strain evidence="2">3988T(B)14</strain>
    </source>
</reference>
<name>A0A015T018_BACFG</name>
<dbReference type="Proteomes" id="UP000020529">
    <property type="component" value="Unassembled WGS sequence"/>
</dbReference>
<dbReference type="AlphaFoldDB" id="A0A015T018"/>
<gene>
    <name evidence="1" type="ORF">M124_0343</name>
</gene>
<organism evidence="1 2">
    <name type="scientific">Bacteroides fragilis str. 3988T(B)14</name>
    <dbReference type="NCBI Taxonomy" id="1339315"/>
    <lineage>
        <taxon>Bacteria</taxon>
        <taxon>Pseudomonadati</taxon>
        <taxon>Bacteroidota</taxon>
        <taxon>Bacteroidia</taxon>
        <taxon>Bacteroidales</taxon>
        <taxon>Bacteroidaceae</taxon>
        <taxon>Bacteroides</taxon>
    </lineage>
</organism>
<proteinExistence type="predicted"/>
<evidence type="ECO:0000313" key="2">
    <source>
        <dbReference type="Proteomes" id="UP000020529"/>
    </source>
</evidence>
<comment type="caution">
    <text evidence="1">The sequence shown here is derived from an EMBL/GenBank/DDBJ whole genome shotgun (WGS) entry which is preliminary data.</text>
</comment>
<accession>A0A015T018</accession>